<evidence type="ECO:0000313" key="2">
    <source>
        <dbReference type="EMBL" id="WGI36745.1"/>
    </source>
</evidence>
<dbReference type="RefSeq" id="WP_280102047.1">
    <property type="nucleotide sequence ID" value="NZ_CP122979.1"/>
</dbReference>
<dbReference type="Proteomes" id="UP001179842">
    <property type="component" value="Chromosome"/>
</dbReference>
<keyword evidence="1" id="KW-0812">Transmembrane</keyword>
<keyword evidence="1" id="KW-1133">Transmembrane helix</keyword>
<feature type="transmembrane region" description="Helical" evidence="1">
    <location>
        <begin position="61"/>
        <end position="80"/>
    </location>
</feature>
<gene>
    <name evidence="2" type="ORF">QEG99_00445</name>
</gene>
<evidence type="ECO:0000256" key="1">
    <source>
        <dbReference type="SAM" id="Phobius"/>
    </source>
</evidence>
<feature type="transmembrane region" description="Helical" evidence="1">
    <location>
        <begin position="12"/>
        <end position="41"/>
    </location>
</feature>
<sequence>MKYKPKIERRIFYLLITLLSISIIFLLFWLLEGLIIGTQAFDNLKDQERESAINTFLTVRYVGYITNSVVIIGYLINIIISKKYGYGYLFCFIWILFFIGIIIAPYFTSGNINENIIRLMIVIFWTIIFSILAIINCYLLIDLKRKRLMHHYKKLRISKGG</sequence>
<evidence type="ECO:0000313" key="3">
    <source>
        <dbReference type="Proteomes" id="UP001179842"/>
    </source>
</evidence>
<name>A0ABY8LU26_9BACT</name>
<reference evidence="2" key="1">
    <citation type="submission" date="2023-04" db="EMBL/GenBank/DDBJ databases">
        <title>Completed genome of Mycoplasma lagogenitalium type strain 12MS.</title>
        <authorList>
            <person name="Spergser J."/>
        </authorList>
    </citation>
    <scope>NUCLEOTIDE SEQUENCE</scope>
    <source>
        <strain evidence="2">12MS</strain>
    </source>
</reference>
<dbReference type="EMBL" id="CP122979">
    <property type="protein sequence ID" value="WGI36745.1"/>
    <property type="molecule type" value="Genomic_DNA"/>
</dbReference>
<proteinExistence type="predicted"/>
<protein>
    <submittedName>
        <fullName evidence="2">Uncharacterized protein</fullName>
    </submittedName>
</protein>
<keyword evidence="3" id="KW-1185">Reference proteome</keyword>
<organism evidence="2 3">
    <name type="scientific">Mesomycoplasma lagogenitalium</name>
    <dbReference type="NCBI Taxonomy" id="171286"/>
    <lineage>
        <taxon>Bacteria</taxon>
        <taxon>Bacillati</taxon>
        <taxon>Mycoplasmatota</taxon>
        <taxon>Mycoplasmoidales</taxon>
        <taxon>Metamycoplasmataceae</taxon>
        <taxon>Mesomycoplasma</taxon>
    </lineage>
</organism>
<accession>A0ABY8LU26</accession>
<feature type="transmembrane region" description="Helical" evidence="1">
    <location>
        <begin position="87"/>
        <end position="107"/>
    </location>
</feature>
<keyword evidence="1" id="KW-0472">Membrane</keyword>
<feature type="transmembrane region" description="Helical" evidence="1">
    <location>
        <begin position="119"/>
        <end position="141"/>
    </location>
</feature>